<accession>A0ABM7REG4</accession>
<dbReference type="EMBL" id="AP024702">
    <property type="protein sequence ID" value="BCX48393.1"/>
    <property type="molecule type" value="Genomic_DNA"/>
</dbReference>
<keyword evidence="2" id="KW-0472">Membrane</keyword>
<evidence type="ECO:0000256" key="1">
    <source>
        <dbReference type="SAM" id="MobiDB-lite"/>
    </source>
</evidence>
<keyword evidence="2" id="KW-1133">Transmembrane helix</keyword>
<organism evidence="3 4">
    <name type="scientific">Haloferula helveola</name>
    <dbReference type="NCBI Taxonomy" id="490095"/>
    <lineage>
        <taxon>Bacteria</taxon>
        <taxon>Pseudomonadati</taxon>
        <taxon>Verrucomicrobiota</taxon>
        <taxon>Verrucomicrobiia</taxon>
        <taxon>Verrucomicrobiales</taxon>
        <taxon>Verrucomicrobiaceae</taxon>
        <taxon>Haloferula</taxon>
    </lineage>
</organism>
<feature type="compositionally biased region" description="Polar residues" evidence="1">
    <location>
        <begin position="1"/>
        <end position="15"/>
    </location>
</feature>
<reference evidence="3 4" key="1">
    <citation type="submission" date="2021-06" db="EMBL/GenBank/DDBJ databases">
        <title>Complete genome of Haloferula helveola possessing various polysaccharide degrading enzymes.</title>
        <authorList>
            <person name="Takami H."/>
            <person name="Huang C."/>
            <person name="Hamasaki K."/>
        </authorList>
    </citation>
    <scope>NUCLEOTIDE SEQUENCE [LARGE SCALE GENOMIC DNA]</scope>
    <source>
        <strain evidence="3 4">CN-1</strain>
    </source>
</reference>
<keyword evidence="2" id="KW-0812">Transmembrane</keyword>
<feature type="compositionally biased region" description="Pro residues" evidence="1">
    <location>
        <begin position="43"/>
        <end position="71"/>
    </location>
</feature>
<dbReference type="Proteomes" id="UP001374893">
    <property type="component" value="Chromosome"/>
</dbReference>
<evidence type="ECO:0000313" key="3">
    <source>
        <dbReference type="EMBL" id="BCX48393.1"/>
    </source>
</evidence>
<sequence>MSDQENPPSKQTSSVPLKKETVRVTLKAADAPAASPTGAAPAPAAPKPTAAPKPPTAPKPPSPTVGAPPAPTVGGKAPAPAPTIPLRTAGGSSAPGAPAPTIKLNTGGAASKPGPPITQPAGGPGAPSAPAPGPTVALPKATVQLQPPTQPLGTAAPAASQMATMQVSEEDAGTGSNGIVNVLSILGFLGAAAVIAIQLMTAAVWLGTDDQGEKQPIEWGNLF</sequence>
<evidence type="ECO:0000313" key="4">
    <source>
        <dbReference type="Proteomes" id="UP001374893"/>
    </source>
</evidence>
<proteinExistence type="predicted"/>
<feature type="compositionally biased region" description="Low complexity" evidence="1">
    <location>
        <begin position="89"/>
        <end position="100"/>
    </location>
</feature>
<feature type="compositionally biased region" description="Low complexity" evidence="1">
    <location>
        <begin position="27"/>
        <end position="42"/>
    </location>
</feature>
<keyword evidence="4" id="KW-1185">Reference proteome</keyword>
<evidence type="ECO:0000256" key="2">
    <source>
        <dbReference type="SAM" id="Phobius"/>
    </source>
</evidence>
<gene>
    <name evidence="3" type="ORF">HAHE_23010</name>
</gene>
<name>A0ABM7REG4_9BACT</name>
<feature type="region of interest" description="Disordered" evidence="1">
    <location>
        <begin position="1"/>
        <end position="166"/>
    </location>
</feature>
<protein>
    <submittedName>
        <fullName evidence="3">Uncharacterized protein</fullName>
    </submittedName>
</protein>
<dbReference type="RefSeq" id="WP_338684582.1">
    <property type="nucleotide sequence ID" value="NZ_AP024702.1"/>
</dbReference>
<feature type="transmembrane region" description="Helical" evidence="2">
    <location>
        <begin position="182"/>
        <end position="206"/>
    </location>
</feature>